<dbReference type="AlphaFoldDB" id="A0A8R7QLV3"/>
<evidence type="ECO:0000256" key="1">
    <source>
        <dbReference type="ARBA" id="ARBA00004479"/>
    </source>
</evidence>
<evidence type="ECO:0000256" key="6">
    <source>
        <dbReference type="ARBA" id="ARBA00022989"/>
    </source>
</evidence>
<keyword evidence="3" id="KW-0812">Transmembrane</keyword>
<feature type="domain" description="Leucine-rich repeat-containing N-terminal plant-type" evidence="10">
    <location>
        <begin position="37"/>
        <end position="75"/>
    </location>
</feature>
<dbReference type="InterPro" id="IPR046956">
    <property type="entry name" value="RLP23-like"/>
</dbReference>
<evidence type="ECO:0000256" key="4">
    <source>
        <dbReference type="ARBA" id="ARBA00022729"/>
    </source>
</evidence>
<comment type="subcellular location">
    <subcellularLocation>
        <location evidence="1">Membrane</location>
        <topology evidence="1">Single-pass type I membrane protein</topology>
    </subcellularLocation>
</comment>
<organism evidence="11 12">
    <name type="scientific">Triticum urartu</name>
    <name type="common">Red wild einkorn</name>
    <name type="synonym">Crithodium urartu</name>
    <dbReference type="NCBI Taxonomy" id="4572"/>
    <lineage>
        <taxon>Eukaryota</taxon>
        <taxon>Viridiplantae</taxon>
        <taxon>Streptophyta</taxon>
        <taxon>Embryophyta</taxon>
        <taxon>Tracheophyta</taxon>
        <taxon>Spermatophyta</taxon>
        <taxon>Magnoliopsida</taxon>
        <taxon>Liliopsida</taxon>
        <taxon>Poales</taxon>
        <taxon>Poaceae</taxon>
        <taxon>BOP clade</taxon>
        <taxon>Pooideae</taxon>
        <taxon>Triticodae</taxon>
        <taxon>Triticeae</taxon>
        <taxon>Triticinae</taxon>
        <taxon>Triticum</taxon>
    </lineage>
</organism>
<keyword evidence="8" id="KW-0325">Glycoprotein</keyword>
<evidence type="ECO:0000256" key="5">
    <source>
        <dbReference type="ARBA" id="ARBA00022737"/>
    </source>
</evidence>
<sequence length="151" mass="16711">MDRSPSKFVLLLMAAAATWSFFLVADAGRLQPSCIGRERDVLLAFKQGINDTDGNLRSWQKERQDCCQWAGITCNNVTGHVIKLDLGGRYYLVGQISPSLLSLEHLEYLDLWGTRLCGPGGRVPEFLGSLNNLRHLDLSGMSFSGMVPPQL</sequence>
<accession>A0A8R7QLV3</accession>
<dbReference type="EnsemblPlants" id="TuG1812G0600000143.01.T01">
    <property type="protein sequence ID" value="TuG1812G0600000143.01.T01.cds313626"/>
    <property type="gene ID" value="TuG1812G0600000143.01"/>
</dbReference>
<reference evidence="12" key="1">
    <citation type="journal article" date="2013" name="Nature">
        <title>Draft genome of the wheat A-genome progenitor Triticum urartu.</title>
        <authorList>
            <person name="Ling H.Q."/>
            <person name="Zhao S."/>
            <person name="Liu D."/>
            <person name="Wang J."/>
            <person name="Sun H."/>
            <person name="Zhang C."/>
            <person name="Fan H."/>
            <person name="Li D."/>
            <person name="Dong L."/>
            <person name="Tao Y."/>
            <person name="Gao C."/>
            <person name="Wu H."/>
            <person name="Li Y."/>
            <person name="Cui Y."/>
            <person name="Guo X."/>
            <person name="Zheng S."/>
            <person name="Wang B."/>
            <person name="Yu K."/>
            <person name="Liang Q."/>
            <person name="Yang W."/>
            <person name="Lou X."/>
            <person name="Chen J."/>
            <person name="Feng M."/>
            <person name="Jian J."/>
            <person name="Zhang X."/>
            <person name="Luo G."/>
            <person name="Jiang Y."/>
            <person name="Liu J."/>
            <person name="Wang Z."/>
            <person name="Sha Y."/>
            <person name="Zhang B."/>
            <person name="Wu H."/>
            <person name="Tang D."/>
            <person name="Shen Q."/>
            <person name="Xue P."/>
            <person name="Zou S."/>
            <person name="Wang X."/>
            <person name="Liu X."/>
            <person name="Wang F."/>
            <person name="Yang Y."/>
            <person name="An X."/>
            <person name="Dong Z."/>
            <person name="Zhang K."/>
            <person name="Zhang X."/>
            <person name="Luo M.C."/>
            <person name="Dvorak J."/>
            <person name="Tong Y."/>
            <person name="Wang J."/>
            <person name="Yang H."/>
            <person name="Li Z."/>
            <person name="Wang D."/>
            <person name="Zhang A."/>
            <person name="Wang J."/>
        </authorList>
    </citation>
    <scope>NUCLEOTIDE SEQUENCE</scope>
    <source>
        <strain evidence="12">cv. G1812</strain>
    </source>
</reference>
<keyword evidence="5" id="KW-0677">Repeat</keyword>
<keyword evidence="6" id="KW-1133">Transmembrane helix</keyword>
<dbReference type="Gramene" id="TuG1812G0600000143.01.T01">
    <property type="protein sequence ID" value="TuG1812G0600000143.01.T01.cds313626"/>
    <property type="gene ID" value="TuG1812G0600000143.01"/>
</dbReference>
<keyword evidence="4 9" id="KW-0732">Signal</keyword>
<name>A0A8R7QLV3_TRIUA</name>
<dbReference type="PANTHER" id="PTHR48063:SF55">
    <property type="entry name" value="LEUCINE-RICH REPEAT-CONTAINING N-TERMINAL PLANT-TYPE DOMAIN-CONTAINING PROTEIN"/>
    <property type="match status" value="1"/>
</dbReference>
<evidence type="ECO:0000313" key="12">
    <source>
        <dbReference type="Proteomes" id="UP000015106"/>
    </source>
</evidence>
<dbReference type="InterPro" id="IPR032675">
    <property type="entry name" value="LRR_dom_sf"/>
</dbReference>
<dbReference type="SUPFAM" id="SSF52058">
    <property type="entry name" value="L domain-like"/>
    <property type="match status" value="1"/>
</dbReference>
<keyword evidence="2" id="KW-0433">Leucine-rich repeat</keyword>
<evidence type="ECO:0000256" key="7">
    <source>
        <dbReference type="ARBA" id="ARBA00023136"/>
    </source>
</evidence>
<dbReference type="InterPro" id="IPR001611">
    <property type="entry name" value="Leu-rich_rpt"/>
</dbReference>
<dbReference type="Proteomes" id="UP000015106">
    <property type="component" value="Chromosome 6"/>
</dbReference>
<proteinExistence type="predicted"/>
<evidence type="ECO:0000256" key="8">
    <source>
        <dbReference type="ARBA" id="ARBA00023180"/>
    </source>
</evidence>
<feature type="chain" id="PRO_5035733588" description="Leucine-rich repeat-containing N-terminal plant-type domain-containing protein" evidence="9">
    <location>
        <begin position="28"/>
        <end position="151"/>
    </location>
</feature>
<evidence type="ECO:0000256" key="3">
    <source>
        <dbReference type="ARBA" id="ARBA00022692"/>
    </source>
</evidence>
<keyword evidence="12" id="KW-1185">Reference proteome</keyword>
<dbReference type="InterPro" id="IPR013210">
    <property type="entry name" value="LRR_N_plant-typ"/>
</dbReference>
<dbReference type="PANTHER" id="PTHR48063">
    <property type="entry name" value="LRR RECEPTOR-LIKE KINASE"/>
    <property type="match status" value="1"/>
</dbReference>
<evidence type="ECO:0000256" key="9">
    <source>
        <dbReference type="SAM" id="SignalP"/>
    </source>
</evidence>
<feature type="signal peptide" evidence="9">
    <location>
        <begin position="1"/>
        <end position="27"/>
    </location>
</feature>
<evidence type="ECO:0000313" key="11">
    <source>
        <dbReference type="EnsemblPlants" id="TuG1812G0600000143.01.T01.cds313626"/>
    </source>
</evidence>
<dbReference type="Gene3D" id="3.80.10.10">
    <property type="entry name" value="Ribonuclease Inhibitor"/>
    <property type="match status" value="1"/>
</dbReference>
<keyword evidence="7" id="KW-0472">Membrane</keyword>
<evidence type="ECO:0000256" key="2">
    <source>
        <dbReference type="ARBA" id="ARBA00022614"/>
    </source>
</evidence>
<evidence type="ECO:0000259" key="10">
    <source>
        <dbReference type="Pfam" id="PF08263"/>
    </source>
</evidence>
<protein>
    <recommendedName>
        <fullName evidence="10">Leucine-rich repeat-containing N-terminal plant-type domain-containing protein</fullName>
    </recommendedName>
</protein>
<reference evidence="11" key="2">
    <citation type="submission" date="2018-03" db="EMBL/GenBank/DDBJ databases">
        <title>The Triticum urartu genome reveals the dynamic nature of wheat genome evolution.</title>
        <authorList>
            <person name="Ling H."/>
            <person name="Ma B."/>
            <person name="Shi X."/>
            <person name="Liu H."/>
            <person name="Dong L."/>
            <person name="Sun H."/>
            <person name="Cao Y."/>
            <person name="Gao Q."/>
            <person name="Zheng S."/>
            <person name="Li Y."/>
            <person name="Yu Y."/>
            <person name="Du H."/>
            <person name="Qi M."/>
            <person name="Li Y."/>
            <person name="Yu H."/>
            <person name="Cui Y."/>
            <person name="Wang N."/>
            <person name="Chen C."/>
            <person name="Wu H."/>
            <person name="Zhao Y."/>
            <person name="Zhang J."/>
            <person name="Li Y."/>
            <person name="Zhou W."/>
            <person name="Zhang B."/>
            <person name="Hu W."/>
            <person name="Eijk M."/>
            <person name="Tang J."/>
            <person name="Witsenboer H."/>
            <person name="Zhao S."/>
            <person name="Li Z."/>
            <person name="Zhang A."/>
            <person name="Wang D."/>
            <person name="Liang C."/>
        </authorList>
    </citation>
    <scope>NUCLEOTIDE SEQUENCE [LARGE SCALE GENOMIC DNA]</scope>
    <source>
        <strain evidence="11">cv. G1812</strain>
    </source>
</reference>
<reference evidence="11" key="3">
    <citation type="submission" date="2022-06" db="UniProtKB">
        <authorList>
            <consortium name="EnsemblPlants"/>
        </authorList>
    </citation>
    <scope>IDENTIFICATION</scope>
</reference>
<dbReference type="Pfam" id="PF00560">
    <property type="entry name" value="LRR_1"/>
    <property type="match status" value="1"/>
</dbReference>
<dbReference type="Pfam" id="PF08263">
    <property type="entry name" value="LRRNT_2"/>
    <property type="match status" value="1"/>
</dbReference>
<dbReference type="GO" id="GO:0016020">
    <property type="term" value="C:membrane"/>
    <property type="evidence" value="ECO:0007669"/>
    <property type="project" value="UniProtKB-SubCell"/>
</dbReference>